<organism evidence="2 3">
    <name type="scientific">Lonepinella koalarum</name>
    <dbReference type="NCBI Taxonomy" id="53417"/>
    <lineage>
        <taxon>Bacteria</taxon>
        <taxon>Pseudomonadati</taxon>
        <taxon>Pseudomonadota</taxon>
        <taxon>Gammaproteobacteria</taxon>
        <taxon>Pasteurellales</taxon>
        <taxon>Pasteurellaceae</taxon>
        <taxon>Lonepinella</taxon>
    </lineage>
</organism>
<gene>
    <name evidence="2" type="ORF">EV692_0540</name>
</gene>
<comment type="caution">
    <text evidence="2">The sequence shown here is derived from an EMBL/GenBank/DDBJ whole genome shotgun (WGS) entry which is preliminary data.</text>
</comment>
<dbReference type="RefSeq" id="WP_132300321.1">
    <property type="nucleotide sequence ID" value="NZ_CP170642.1"/>
</dbReference>
<dbReference type="GO" id="GO:0003677">
    <property type="term" value="F:DNA binding"/>
    <property type="evidence" value="ECO:0007669"/>
    <property type="project" value="InterPro"/>
</dbReference>
<dbReference type="PROSITE" id="PS50943">
    <property type="entry name" value="HTH_CROC1"/>
    <property type="match status" value="1"/>
</dbReference>
<dbReference type="Gene3D" id="1.10.260.40">
    <property type="entry name" value="lambda repressor-like DNA-binding domains"/>
    <property type="match status" value="1"/>
</dbReference>
<dbReference type="EMBL" id="SMGJ01000002">
    <property type="protein sequence ID" value="TCK70280.1"/>
    <property type="molecule type" value="Genomic_DNA"/>
</dbReference>
<dbReference type="Pfam" id="PF01381">
    <property type="entry name" value="HTH_3"/>
    <property type="match status" value="1"/>
</dbReference>
<dbReference type="CDD" id="cd00093">
    <property type="entry name" value="HTH_XRE"/>
    <property type="match status" value="1"/>
</dbReference>
<dbReference type="SUPFAM" id="SSF47413">
    <property type="entry name" value="lambda repressor-like DNA-binding domains"/>
    <property type="match status" value="1"/>
</dbReference>
<evidence type="ECO:0000313" key="3">
    <source>
        <dbReference type="Proteomes" id="UP000295496"/>
    </source>
</evidence>
<protein>
    <submittedName>
        <fullName evidence="2">Helix-turn-helix protein</fullName>
    </submittedName>
</protein>
<reference evidence="2 3" key="1">
    <citation type="submission" date="2019-03" db="EMBL/GenBank/DDBJ databases">
        <title>Genomic Encyclopedia of Type Strains, Phase IV (KMG-IV): sequencing the most valuable type-strain genomes for metagenomic binning, comparative biology and taxonomic classification.</title>
        <authorList>
            <person name="Goeker M."/>
        </authorList>
    </citation>
    <scope>NUCLEOTIDE SEQUENCE [LARGE SCALE GENOMIC DNA]</scope>
    <source>
        <strain evidence="2 3">DSM 10053</strain>
    </source>
</reference>
<feature type="domain" description="HTH cro/C1-type" evidence="1">
    <location>
        <begin position="77"/>
        <end position="129"/>
    </location>
</feature>
<dbReference type="InterPro" id="IPR001387">
    <property type="entry name" value="Cro/C1-type_HTH"/>
</dbReference>
<name>A0A4R1L074_9PAST</name>
<dbReference type="SMART" id="SM00530">
    <property type="entry name" value="HTH_XRE"/>
    <property type="match status" value="1"/>
</dbReference>
<accession>A0A4R1L074</accession>
<dbReference type="Proteomes" id="UP000295496">
    <property type="component" value="Unassembled WGS sequence"/>
</dbReference>
<evidence type="ECO:0000313" key="2">
    <source>
        <dbReference type="EMBL" id="TCK70280.1"/>
    </source>
</evidence>
<dbReference type="AlphaFoldDB" id="A0A4R1L074"/>
<dbReference type="InterPro" id="IPR010982">
    <property type="entry name" value="Lambda_DNA-bd_dom_sf"/>
</dbReference>
<sequence length="131" mass="15193">MAQLQYINDKQGSPLFVLLPIEEYQLLQQYKAISTNDTSNDEHWQDVEYIKGDNDNELIPHEVLTLMIDDDISLLGAWRKYRNLSQSEVAKQTGLSQSAISQAERKESRPQQKTLERLSKIYQVKPEQLTL</sequence>
<evidence type="ECO:0000259" key="1">
    <source>
        <dbReference type="PROSITE" id="PS50943"/>
    </source>
</evidence>
<proteinExistence type="predicted"/>
<keyword evidence="3" id="KW-1185">Reference proteome</keyword>